<evidence type="ECO:0000313" key="1">
    <source>
        <dbReference type="EMBL" id="KAJ9099777.1"/>
    </source>
</evidence>
<dbReference type="Proteomes" id="UP001227268">
    <property type="component" value="Unassembled WGS sequence"/>
</dbReference>
<protein>
    <submittedName>
        <fullName evidence="1">Uncharacterized protein</fullName>
    </submittedName>
</protein>
<comment type="caution">
    <text evidence="1">The sequence shown here is derived from an EMBL/GenBank/DDBJ whole genome shotgun (WGS) entry which is preliminary data.</text>
</comment>
<dbReference type="EMBL" id="JASBWT010000012">
    <property type="protein sequence ID" value="KAJ9099777.1"/>
    <property type="molecule type" value="Genomic_DNA"/>
</dbReference>
<organism evidence="1 2">
    <name type="scientific">Naganishia friedmannii</name>
    <dbReference type="NCBI Taxonomy" id="89922"/>
    <lineage>
        <taxon>Eukaryota</taxon>
        <taxon>Fungi</taxon>
        <taxon>Dikarya</taxon>
        <taxon>Basidiomycota</taxon>
        <taxon>Agaricomycotina</taxon>
        <taxon>Tremellomycetes</taxon>
        <taxon>Filobasidiales</taxon>
        <taxon>Filobasidiaceae</taxon>
        <taxon>Naganishia</taxon>
    </lineage>
</organism>
<keyword evidence="2" id="KW-1185">Reference proteome</keyword>
<reference evidence="1" key="1">
    <citation type="submission" date="2023-04" db="EMBL/GenBank/DDBJ databases">
        <title>Draft Genome sequencing of Naganishia species isolated from polar environments using Oxford Nanopore Technology.</title>
        <authorList>
            <person name="Leo P."/>
            <person name="Venkateswaran K."/>
        </authorList>
    </citation>
    <scope>NUCLEOTIDE SEQUENCE</scope>
    <source>
        <strain evidence="1">MNA-CCFEE 5423</strain>
    </source>
</reference>
<name>A0ACC2VLH1_9TREE</name>
<sequence length="789" mass="84474">MAVSNPAFAGLDAALQLTLHAMPCQDFVTNTIPYVTMDKLRQVIDVLNMQHRSTVGGAIKKAGKKADLVASVQDAVRAFKRQGNAEGYRKLKASWEAIINPWSARPTPTFAKTAPTPGATLYPPPAVYGSYLGAGNYNYGGAYGTVPGSGPSHASGSTAPSYMNGGRPSAATTFPLVAWKTTPGWKAIKALSDTYLLPAIEDGHASERRNKMATLILSQADIDAVNAAPTEPGQPKKEIRLFCTSSDYYPTAIAAGDSVPLEFPYNSEITVDSKVVQFRKGLKGRANTAAPVPLDSPMHQVTPFADMQRKIINGRRKTKAEVLAGMKASAAEDDIQLGSTKVSLKDPISYTRINNPARADFCSHVQCFDVAQWISVNETTPQYQCPTCEREIQLNQIFTDGYFQTILAMCPDSVDEVIIEPDGEWHTEDQKYASPGWRQAQKSESMAATAGASKANTPLDEKPQFDLDDESTTNGTTSNKAGKSAENGRTGGSARMQEVVALDDSSDDEPIRRIAPRTIYSAPSSESRAREETSSVDRLLDTALYSRSADSAGQSDGTTAAKTTTRASEPVIDLTSTDDEDDEDDDYSRPSLPAWAADIPALARSDKRERSMSSLLEADDRHSMRRRLVEDTRNSSSAYEPSFRSSASPATPSVPAPLTSAVPAVVDPEATSSTATTATRTGNGLKVRLTLPPRPRIDPLPAWMNAAPDRQHGSRDDGASWLNTGPLRTSSTGTGTDSPASTAPSPRPTGPDVSFLPKEFSHTFQRVHVATPSSSVASPAESNSDVGGT</sequence>
<evidence type="ECO:0000313" key="2">
    <source>
        <dbReference type="Proteomes" id="UP001227268"/>
    </source>
</evidence>
<proteinExistence type="predicted"/>
<gene>
    <name evidence="1" type="ORF">QFC21_003775</name>
</gene>
<accession>A0ACC2VLH1</accession>